<gene>
    <name evidence="3" type="ORF">ACFFIP_05825</name>
</gene>
<dbReference type="PANTHER" id="PTHR35535:SF1">
    <property type="entry name" value="HEAT SHOCK PROTEIN HSLJ"/>
    <property type="match status" value="1"/>
</dbReference>
<evidence type="ECO:0000256" key="1">
    <source>
        <dbReference type="SAM" id="SignalP"/>
    </source>
</evidence>
<dbReference type="Proteomes" id="UP001589797">
    <property type="component" value="Unassembled WGS sequence"/>
</dbReference>
<dbReference type="PROSITE" id="PS51257">
    <property type="entry name" value="PROKAR_LIPOPROTEIN"/>
    <property type="match status" value="1"/>
</dbReference>
<keyword evidence="1" id="KW-0732">Signal</keyword>
<evidence type="ECO:0000313" key="3">
    <source>
        <dbReference type="EMBL" id="MFC0262195.1"/>
    </source>
</evidence>
<reference evidence="3 4" key="1">
    <citation type="submission" date="2024-09" db="EMBL/GenBank/DDBJ databases">
        <authorList>
            <person name="Sun Q."/>
            <person name="Mori K."/>
        </authorList>
    </citation>
    <scope>NUCLEOTIDE SEQUENCE [LARGE SCALE GENOMIC DNA]</scope>
    <source>
        <strain evidence="3 4">CCM 7650</strain>
    </source>
</reference>
<name>A0ABV6FQP7_9BACT</name>
<organism evidence="3 4">
    <name type="scientific">Fontibacter flavus</name>
    <dbReference type="NCBI Taxonomy" id="654838"/>
    <lineage>
        <taxon>Bacteria</taxon>
        <taxon>Pseudomonadati</taxon>
        <taxon>Bacteroidota</taxon>
        <taxon>Cytophagia</taxon>
        <taxon>Cytophagales</taxon>
        <taxon>Cyclobacteriaceae</taxon>
        <taxon>Fontibacter</taxon>
    </lineage>
</organism>
<feature type="chain" id="PRO_5047459530" evidence="1">
    <location>
        <begin position="20"/>
        <end position="270"/>
    </location>
</feature>
<dbReference type="Pfam" id="PF03724">
    <property type="entry name" value="META"/>
    <property type="match status" value="1"/>
</dbReference>
<sequence length="270" mass="30412">MRKLHPILVLAVLMTTVFSCTSNKEIHETDIMEELTPSNLPLADNSMSSLDWKGVYKGVTPCADCEEIETTITLKSDGTFKRTLKYLGKDENIFVDEGDFKWNDEGSKVTLSGEDGTVQMYQVGENVLFHLDQDGNRITGDLANMYRLEKNPTDFRLEDKKWVLIELNGNPFEKKDDQKEGFIMFNMETGTFSGNNTCNNFFGQYELLEGDGIKFGPAGSTLMACPDMETEKTFMEILKTADNYTVVDGILSLNRAKTVPLAKFELVNKN</sequence>
<feature type="domain" description="DUF306" evidence="2">
    <location>
        <begin position="157"/>
        <end position="264"/>
    </location>
</feature>
<feature type="signal peptide" evidence="1">
    <location>
        <begin position="1"/>
        <end position="19"/>
    </location>
</feature>
<keyword evidence="4" id="KW-1185">Reference proteome</keyword>
<dbReference type="PANTHER" id="PTHR35535">
    <property type="entry name" value="HEAT SHOCK PROTEIN HSLJ"/>
    <property type="match status" value="1"/>
</dbReference>
<dbReference type="InterPro" id="IPR005184">
    <property type="entry name" value="DUF306_Meta_HslJ"/>
</dbReference>
<dbReference type="EMBL" id="JBHLWI010000010">
    <property type="protein sequence ID" value="MFC0262195.1"/>
    <property type="molecule type" value="Genomic_DNA"/>
</dbReference>
<evidence type="ECO:0000259" key="2">
    <source>
        <dbReference type="Pfam" id="PF03724"/>
    </source>
</evidence>
<evidence type="ECO:0000313" key="4">
    <source>
        <dbReference type="Proteomes" id="UP001589797"/>
    </source>
</evidence>
<accession>A0ABV6FQP7</accession>
<proteinExistence type="predicted"/>
<dbReference type="InterPro" id="IPR038670">
    <property type="entry name" value="HslJ-like_sf"/>
</dbReference>
<dbReference type="Gene3D" id="2.40.128.640">
    <property type="match status" value="1"/>
</dbReference>
<dbReference type="InterPro" id="IPR053147">
    <property type="entry name" value="Hsp_HslJ-like"/>
</dbReference>
<protein>
    <submittedName>
        <fullName evidence="3">Copper resistance protein NlpE N-terminal domain-containing protein</fullName>
    </submittedName>
</protein>
<dbReference type="Gene3D" id="2.40.128.270">
    <property type="match status" value="1"/>
</dbReference>
<dbReference type="Pfam" id="PF04170">
    <property type="entry name" value="NlpE"/>
    <property type="match status" value="1"/>
</dbReference>
<comment type="caution">
    <text evidence="3">The sequence shown here is derived from an EMBL/GenBank/DDBJ whole genome shotgun (WGS) entry which is preliminary data.</text>
</comment>
<dbReference type="RefSeq" id="WP_382386638.1">
    <property type="nucleotide sequence ID" value="NZ_JBHLWI010000010.1"/>
</dbReference>
<dbReference type="InterPro" id="IPR007298">
    <property type="entry name" value="Cu-R_lipoprotein_NlpE"/>
</dbReference>